<dbReference type="PANTHER" id="PTHR35441:SF1">
    <property type="entry name" value="CIRCADIAN-ASSOCIATED TRANSCRIPTIONAL REPRESSOR"/>
    <property type="match status" value="1"/>
</dbReference>
<evidence type="ECO:0000313" key="2">
    <source>
        <dbReference type="Proteomes" id="UP000694388"/>
    </source>
</evidence>
<keyword evidence="2" id="KW-1185">Reference proteome</keyword>
<dbReference type="Proteomes" id="UP000694388">
    <property type="component" value="Unplaced"/>
</dbReference>
<protein>
    <submittedName>
        <fullName evidence="1">Uncharacterized protein</fullName>
    </submittedName>
</protein>
<dbReference type="AlphaFoldDB" id="A0A8C4NAZ7"/>
<dbReference type="Pfam" id="PF15673">
    <property type="entry name" value="Ciart"/>
    <property type="match status" value="1"/>
</dbReference>
<sequence length="396" mass="44512">MEFVKETVTAWQDEQPILNISGFPTRQDNYTTTDDYKYLQKFIGPLTAILHGLQSGRYRKGLSSLQKTIAIDRLRRIIGVLHRPATWNKYSSILQRVQKVLEMWFPQSQTNPLHPCATNLPQKGVSRVISFTDHSLGQFPSPDGHWTIPRFADAYGLFNSQHKMPTSLFGARPPRHPSTKLTWTHMLPISCLQQEKPRGRGREVPTCSVLSSILEGILLPYCDAQIGPHDENCVAIAASQICQICFSGLLTDALFHGHCCSISLATLPERQDGNSISADGLITLRKSFLNVVTPPSSPPSMALTDVTLPMLGKHKSRSSSHHGWKRCMIEQDRKGRRCPLMADGRSSPFIKVWDDQSSAKQQSLHQTMRKRRCSEQDGFGYPAALIGEIKVQKRER</sequence>
<dbReference type="PANTHER" id="PTHR35441">
    <property type="entry name" value="CIRCADIAN-ASSOCIATED TRANSCRIPTIONAL REPRESSOR"/>
    <property type="match status" value="1"/>
</dbReference>
<reference evidence="1" key="2">
    <citation type="submission" date="2025-09" db="UniProtKB">
        <authorList>
            <consortium name="Ensembl"/>
        </authorList>
    </citation>
    <scope>IDENTIFICATION</scope>
</reference>
<organism evidence="1 2">
    <name type="scientific">Eptatretus burgeri</name>
    <name type="common">Inshore hagfish</name>
    <dbReference type="NCBI Taxonomy" id="7764"/>
    <lineage>
        <taxon>Eukaryota</taxon>
        <taxon>Metazoa</taxon>
        <taxon>Chordata</taxon>
        <taxon>Craniata</taxon>
        <taxon>Vertebrata</taxon>
        <taxon>Cyclostomata</taxon>
        <taxon>Myxini</taxon>
        <taxon>Myxiniformes</taxon>
        <taxon>Myxinidae</taxon>
        <taxon>Eptatretinae</taxon>
        <taxon>Eptatretus</taxon>
    </lineage>
</organism>
<dbReference type="InterPro" id="IPR031373">
    <property type="entry name" value="Ciart"/>
</dbReference>
<reference evidence="1" key="1">
    <citation type="submission" date="2025-08" db="UniProtKB">
        <authorList>
            <consortium name="Ensembl"/>
        </authorList>
    </citation>
    <scope>IDENTIFICATION</scope>
</reference>
<evidence type="ECO:0000313" key="1">
    <source>
        <dbReference type="Ensembl" id="ENSEBUP00000004089.1"/>
    </source>
</evidence>
<dbReference type="Ensembl" id="ENSEBUT00000004504.1">
    <property type="protein sequence ID" value="ENSEBUP00000004089.1"/>
    <property type="gene ID" value="ENSEBUG00000002915.1"/>
</dbReference>
<proteinExistence type="predicted"/>
<dbReference type="GO" id="GO:0045892">
    <property type="term" value="P:negative regulation of DNA-templated transcription"/>
    <property type="evidence" value="ECO:0007669"/>
    <property type="project" value="TreeGrafter"/>
</dbReference>
<name>A0A8C4NAZ7_EPTBU</name>
<accession>A0A8C4NAZ7</accession>
<dbReference type="GO" id="GO:0000978">
    <property type="term" value="F:RNA polymerase II cis-regulatory region sequence-specific DNA binding"/>
    <property type="evidence" value="ECO:0007669"/>
    <property type="project" value="TreeGrafter"/>
</dbReference>
<dbReference type="GO" id="GO:0032922">
    <property type="term" value="P:circadian regulation of gene expression"/>
    <property type="evidence" value="ECO:0007669"/>
    <property type="project" value="InterPro"/>
</dbReference>
<dbReference type="GeneTree" id="ENSGT00390000010767"/>
<dbReference type="GO" id="GO:0005634">
    <property type="term" value="C:nucleus"/>
    <property type="evidence" value="ECO:0007669"/>
    <property type="project" value="TreeGrafter"/>
</dbReference>